<dbReference type="FunFam" id="2.60.40.60:FF:000092">
    <property type="entry name" value="Protocadherin 8"/>
    <property type="match status" value="1"/>
</dbReference>
<dbReference type="PROSITE" id="PS50268">
    <property type="entry name" value="CADHERIN_2"/>
    <property type="match status" value="14"/>
</dbReference>
<evidence type="ECO:0000256" key="13">
    <source>
        <dbReference type="SAM" id="SignalP"/>
    </source>
</evidence>
<evidence type="ECO:0000256" key="9">
    <source>
        <dbReference type="ARBA" id="ARBA00023136"/>
    </source>
</evidence>
<dbReference type="FunFam" id="2.60.40.60:FF:000026">
    <property type="entry name" value="FAT atypical cadherin 1"/>
    <property type="match status" value="1"/>
</dbReference>
<feature type="transmembrane region" description="Helical" evidence="12">
    <location>
        <begin position="1687"/>
        <end position="1715"/>
    </location>
</feature>
<evidence type="ECO:0000256" key="3">
    <source>
        <dbReference type="ARBA" id="ARBA00022692"/>
    </source>
</evidence>
<evidence type="ECO:0000313" key="15">
    <source>
        <dbReference type="EMBL" id="JAT18136.1"/>
    </source>
</evidence>
<keyword evidence="9 12" id="KW-0472">Membrane</keyword>
<reference evidence="15" key="1">
    <citation type="submission" date="2015-11" db="EMBL/GenBank/DDBJ databases">
        <title>De novo transcriptome assembly of four potential Pierce s Disease insect vectors from Arizona vineyards.</title>
        <authorList>
            <person name="Tassone E.E."/>
        </authorList>
    </citation>
    <scope>NUCLEOTIDE SEQUENCE</scope>
</reference>
<sequence>MAAVYSASTLVCFTLFCMGVSGNQPPVFTDDMNNQIFSEETPVGDIIYQLKGSDPEGSPVHYGIVGTDRLQVDRETGQVKLVQPLDREVNDTLRIFVTLEDEVDNSDNSITNNLVQVPISIIILDENDNAPVFKNAPYEVSVMEDTPVGSTVFSDIVVEDADLSGDTLEVMCEEHPQFPKTCAKFSIASWNSSQFSFYGSIVLQEALDYNERQFYQLLLVATDGVHNTTTSLEVKVGDIQNTSPVFLGSLTGVIEEDDPIGTLVMTVQARDGDRGQPRKIYYELVTNPLDYFLLDSTTGELRTAKPLDREALLNSTGVISLIIKAREMVDGMLGNDSLTSTTALASVTIKDVNDEPPQFNQREYSVSLPENIPDGTTLPNLDMIVTDPDVGKNAEFSLRLSDVSGSFAVEPTHASGSTAVSIRVINGNLDYENPNNRKFIVLVIAEETETEQKLSSTTTVTVEITDSNDNAPQFDREALTATVSETASPGTVVATFTASDRDSGSFGQDGIVYQLIGDGADKFEVEKKTGTIKVADCDQPGAPECLDFETRQLYFLSFKATDNEGAGQSSVVPLKITLLDSNDNPPMFTSDTYRAVIDEGAIKFEPPLQVQARDADKTSQIMYAIVGGNEHQLFAIDRHSGEITVADVKGLDMSEVNSDYVNLIIEASDGMFHSNCSVNITVLDVNNNAPVFSEDSYSAVVMEDTPVGTSVAKVAATDADMGINADLVYRIEKGAFEDFAIDNQTGELRVASKLDYDLRALYSIHVIAVDGGTPALTGTTTVQVTVHNSNDKIPFFDPPTQRAEVAEDAPVGTVIHQLLAKDLDVNTSEALNFAATDPITATDKNGKEVKSDVTFKEFFTVNRATGEVSVARPLLRDVAAVVSITVLVTDITAPSVQQGTGTLIVTIIDVNDYAPEFPPPWSRDNPAYVLELVEGQPAGAHLGTFTATDRDSNIAHYEINPPSPYFVINNATGMVTTTQKMDYEQTSQVNFTVIAYDSGAPQFSAQAHVTVNIINTNDMDPVFNQTKYVASIPENSPVGTFVAMVHAEDQDAGDYGTVRYSLAGAHSGGFTVDPLSGKVTVADPSLLDREARQELTVQVVATDGGPTESSRTATVPLKVKLTDVNDNPPVFTAHFYTASIEETVSLTPPGPIVQFRAQDLDLTSQLRYSILSGNVGDVFSLDSETGILYPQVSLMGQPHHYTLEVGVSDGEHTDQAKVNITILDVNQNQPTFIDPPSQNATVYIPETDVADTLIMTVKAEDGDPGENGRITYHFKVNDSNLQETDEFSINEETGELRSKIILDRETRKQYQLVLVARDHASPKWYEALRFLTIVLQDVDDNLPQFPRLNNSLPVVFQVMENLPPRSRIGKVTAVDNDEGDNARVYYYVVQGNYDRSFIVDRLDGTIYSNTTLDRELRDTYDIYIKATNDPDYYTAKDSSSTNNASSIAHVRIIVLDENDNAPVFQRPEYHAGVNVIADTGEFLCQLLASDADAGDNASLTYQVVASHLYRAGANVSSGSVVPSPFSISPSGRLFTVTLVAEYNQDRFRLEVVARENAHPFREAKATVHVWVYEQQQLIRVILSRPPEEVNRQREGIVMELSNATQSLVVVDDIRYHVDPLGHKQTDWCDMYLHVVNPKTQTIATIPDVLKVIDAKYDFLKDCYAGFAIENVIPAYVGVREDTFEPALAALIALLIVLFVGCVSVIVVCCCFRHWVIAEPMDMKSSDILIKKAILDDLNTTENPLWIEQKLKLYEEQELTMQVFCEPEVTQPGHERRDSADMSMMDNTYATIQQPSRRGSLNTMLSLGDYATLGGSVLPLDNVSSHSQQMFEAALGFQGSTFQVPENTEMFRGRSELRVNKDGQPEFVSELI</sequence>
<keyword evidence="4 13" id="KW-0732">Signal</keyword>
<feature type="domain" description="Cadherin" evidence="14">
    <location>
        <begin position="1236"/>
        <end position="1345"/>
    </location>
</feature>
<dbReference type="GO" id="GO:0007156">
    <property type="term" value="P:homophilic cell adhesion via plasma membrane adhesion molecules"/>
    <property type="evidence" value="ECO:0007669"/>
    <property type="project" value="InterPro"/>
</dbReference>
<dbReference type="GO" id="GO:0009653">
    <property type="term" value="P:anatomical structure morphogenesis"/>
    <property type="evidence" value="ECO:0007669"/>
    <property type="project" value="UniProtKB-ARBA"/>
</dbReference>
<dbReference type="InterPro" id="IPR002126">
    <property type="entry name" value="Cadherin-like_dom"/>
</dbReference>
<keyword evidence="8 12" id="KW-1133">Transmembrane helix</keyword>
<dbReference type="PROSITE" id="PS00232">
    <property type="entry name" value="CADHERIN_1"/>
    <property type="match status" value="5"/>
</dbReference>
<evidence type="ECO:0000256" key="10">
    <source>
        <dbReference type="ARBA" id="ARBA00059331"/>
    </source>
</evidence>
<comment type="function">
    <text evidence="10">Cadherins are calcium-dependent cell adhesion proteins. They preferentially interact with themselves in a homophilic manner in connecting cells.</text>
</comment>
<name>A0A1B6L3B2_9HEMI</name>
<feature type="domain" description="Cadherin" evidence="14">
    <location>
        <begin position="134"/>
        <end position="246"/>
    </location>
</feature>
<dbReference type="CDD" id="cd11304">
    <property type="entry name" value="Cadherin_repeat"/>
    <property type="match status" value="14"/>
</dbReference>
<dbReference type="FunFam" id="2.60.40.60:FF:000020">
    <property type="entry name" value="Dachsous cadherin-related 1b"/>
    <property type="match status" value="2"/>
</dbReference>
<feature type="domain" description="Cadherin" evidence="14">
    <location>
        <begin position="1024"/>
        <end position="1131"/>
    </location>
</feature>
<feature type="signal peptide" evidence="13">
    <location>
        <begin position="1"/>
        <end position="22"/>
    </location>
</feature>
<dbReference type="FunFam" id="2.60.40.60:FF:000098">
    <property type="entry name" value="cadherin-23 isoform X1"/>
    <property type="match status" value="1"/>
</dbReference>
<keyword evidence="7" id="KW-0130">Cell adhesion</keyword>
<feature type="domain" description="Cadherin" evidence="14">
    <location>
        <begin position="37"/>
        <end position="133"/>
    </location>
</feature>
<keyword evidence="5" id="KW-0677">Repeat</keyword>
<feature type="domain" description="Cadherin" evidence="14">
    <location>
        <begin position="254"/>
        <end position="359"/>
    </location>
</feature>
<dbReference type="Pfam" id="PF00028">
    <property type="entry name" value="Cadherin"/>
    <property type="match status" value="11"/>
</dbReference>
<evidence type="ECO:0000256" key="4">
    <source>
        <dbReference type="ARBA" id="ARBA00022729"/>
    </source>
</evidence>
<dbReference type="PANTHER" id="PTHR24026">
    <property type="entry name" value="FAT ATYPICAL CADHERIN-RELATED"/>
    <property type="match status" value="1"/>
</dbReference>
<organism evidence="15">
    <name type="scientific">Graphocephala atropunctata</name>
    <dbReference type="NCBI Taxonomy" id="36148"/>
    <lineage>
        <taxon>Eukaryota</taxon>
        <taxon>Metazoa</taxon>
        <taxon>Ecdysozoa</taxon>
        <taxon>Arthropoda</taxon>
        <taxon>Hexapoda</taxon>
        <taxon>Insecta</taxon>
        <taxon>Pterygota</taxon>
        <taxon>Neoptera</taxon>
        <taxon>Paraneoptera</taxon>
        <taxon>Hemiptera</taxon>
        <taxon>Auchenorrhyncha</taxon>
        <taxon>Membracoidea</taxon>
        <taxon>Cicadellidae</taxon>
        <taxon>Cicadellinae</taxon>
        <taxon>Cicadellini</taxon>
        <taxon>Graphocephala</taxon>
    </lineage>
</organism>
<feature type="domain" description="Cadherin" evidence="14">
    <location>
        <begin position="693"/>
        <end position="796"/>
    </location>
</feature>
<evidence type="ECO:0000256" key="5">
    <source>
        <dbReference type="ARBA" id="ARBA00022737"/>
    </source>
</evidence>
<accession>A0A1B6L3B2</accession>
<dbReference type="InterPro" id="IPR015919">
    <property type="entry name" value="Cadherin-like_sf"/>
</dbReference>
<evidence type="ECO:0000259" key="14">
    <source>
        <dbReference type="PROSITE" id="PS50268"/>
    </source>
</evidence>
<dbReference type="EMBL" id="GEBQ01021841">
    <property type="protein sequence ID" value="JAT18136.1"/>
    <property type="molecule type" value="Transcribed_RNA"/>
</dbReference>
<dbReference type="GO" id="GO:0060429">
    <property type="term" value="P:epithelium development"/>
    <property type="evidence" value="ECO:0007669"/>
    <property type="project" value="UniProtKB-ARBA"/>
</dbReference>
<feature type="domain" description="Cadherin" evidence="14">
    <location>
        <begin position="1132"/>
        <end position="1232"/>
    </location>
</feature>
<dbReference type="PRINTS" id="PR00205">
    <property type="entry name" value="CADHERIN"/>
</dbReference>
<evidence type="ECO:0000256" key="6">
    <source>
        <dbReference type="ARBA" id="ARBA00022837"/>
    </source>
</evidence>
<dbReference type="Gene3D" id="2.60.40.60">
    <property type="entry name" value="Cadherins"/>
    <property type="match status" value="14"/>
</dbReference>
<comment type="subcellular location">
    <subcellularLocation>
        <location evidence="1">Cell membrane</location>
        <topology evidence="1">Single-pass type I membrane protein</topology>
    </subcellularLocation>
</comment>
<evidence type="ECO:0000256" key="2">
    <source>
        <dbReference type="ARBA" id="ARBA00022475"/>
    </source>
</evidence>
<evidence type="ECO:0000256" key="7">
    <source>
        <dbReference type="ARBA" id="ARBA00022889"/>
    </source>
</evidence>
<dbReference type="GO" id="GO:0005886">
    <property type="term" value="C:plasma membrane"/>
    <property type="evidence" value="ECO:0007669"/>
    <property type="project" value="UniProtKB-SubCell"/>
</dbReference>
<gene>
    <name evidence="15" type="ORF">g.16014</name>
</gene>
<keyword evidence="2" id="KW-1003">Cell membrane</keyword>
<feature type="domain" description="Cadherin" evidence="14">
    <location>
        <begin position="360"/>
        <end position="474"/>
    </location>
</feature>
<evidence type="ECO:0000256" key="11">
    <source>
        <dbReference type="PROSITE-ProRule" id="PRU00043"/>
    </source>
</evidence>
<keyword evidence="6 11" id="KW-0106">Calcium</keyword>
<dbReference type="GO" id="GO:0005509">
    <property type="term" value="F:calcium ion binding"/>
    <property type="evidence" value="ECO:0007669"/>
    <property type="project" value="UniProtKB-UniRule"/>
</dbReference>
<dbReference type="InterPro" id="IPR020894">
    <property type="entry name" value="Cadherin_CS"/>
</dbReference>
<keyword evidence="3 12" id="KW-0812">Transmembrane</keyword>
<feature type="chain" id="PRO_5008587112" description="Cadherin domain-containing protein" evidence="13">
    <location>
        <begin position="23"/>
        <end position="1871"/>
    </location>
</feature>
<feature type="domain" description="Cadherin" evidence="14">
    <location>
        <begin position="924"/>
        <end position="1023"/>
    </location>
</feature>
<dbReference type="SMART" id="SM00112">
    <property type="entry name" value="CA"/>
    <property type="match status" value="14"/>
</dbReference>
<feature type="domain" description="Cadherin" evidence="14">
    <location>
        <begin position="1465"/>
        <end position="1588"/>
    </location>
</feature>
<evidence type="ECO:0000256" key="8">
    <source>
        <dbReference type="ARBA" id="ARBA00022989"/>
    </source>
</evidence>
<feature type="domain" description="Cadherin" evidence="14">
    <location>
        <begin position="1350"/>
        <end position="1464"/>
    </location>
</feature>
<dbReference type="PANTHER" id="PTHR24026:SF126">
    <property type="entry name" value="PROTOCADHERIN FAT 4"/>
    <property type="match status" value="1"/>
</dbReference>
<feature type="domain" description="Cadherin" evidence="14">
    <location>
        <begin position="475"/>
        <end position="588"/>
    </location>
</feature>
<protein>
    <recommendedName>
        <fullName evidence="14">Cadherin domain-containing protein</fullName>
    </recommendedName>
</protein>
<proteinExistence type="predicted"/>
<evidence type="ECO:0000256" key="12">
    <source>
        <dbReference type="SAM" id="Phobius"/>
    </source>
</evidence>
<dbReference type="FunFam" id="2.60.40.60:FF:000266">
    <property type="entry name" value="Cadherin 23"/>
    <property type="match status" value="1"/>
</dbReference>
<feature type="domain" description="Cadherin" evidence="14">
    <location>
        <begin position="797"/>
        <end position="917"/>
    </location>
</feature>
<evidence type="ECO:0000256" key="1">
    <source>
        <dbReference type="ARBA" id="ARBA00004251"/>
    </source>
</evidence>
<dbReference type="FunFam" id="2.60.40.60:FF:000168">
    <property type="entry name" value="Cadherin-related family member 2"/>
    <property type="match status" value="1"/>
</dbReference>
<feature type="domain" description="Cadherin" evidence="14">
    <location>
        <begin position="589"/>
        <end position="692"/>
    </location>
</feature>
<dbReference type="SUPFAM" id="SSF49313">
    <property type="entry name" value="Cadherin-like"/>
    <property type="match status" value="14"/>
</dbReference>